<evidence type="ECO:0000259" key="1">
    <source>
        <dbReference type="Pfam" id="PF13683"/>
    </source>
</evidence>
<dbReference type="HOGENOM" id="CLU_1419759_0_0_10"/>
<name>W8EY81_9BACT</name>
<feature type="domain" description="Integrase catalytic" evidence="1">
    <location>
        <begin position="133"/>
        <end position="175"/>
    </location>
</feature>
<dbReference type="PATRIC" id="fig|1227739.3.peg.34"/>
<reference evidence="2 3" key="1">
    <citation type="submission" date="2014-01" db="EMBL/GenBank/DDBJ databases">
        <title>Complete sequence of plasmid2 of ionizing-radiation resistance bacterium Hymenobacter swuensis DY53.</title>
        <authorList>
            <person name="Jung J.-H."/>
            <person name="Jeong S.-W."/>
            <person name="Joe M.-H."/>
            <person name="Cho y.-j."/>
            <person name="Kim M.-K."/>
            <person name="Lim S.-Y."/>
        </authorList>
    </citation>
    <scope>NUCLEOTIDE SEQUENCE [LARGE SCALE GENOMIC DNA]</scope>
    <source>
        <strain evidence="2 3">DY53</strain>
        <plasmid evidence="2 3">pHsw2</plasmid>
    </source>
</reference>
<organism evidence="2 3">
    <name type="scientific">Hymenobacter swuensis DY53</name>
    <dbReference type="NCBI Taxonomy" id="1227739"/>
    <lineage>
        <taxon>Bacteria</taxon>
        <taxon>Pseudomonadati</taxon>
        <taxon>Bacteroidota</taxon>
        <taxon>Cytophagia</taxon>
        <taxon>Cytophagales</taxon>
        <taxon>Hymenobacteraceae</taxon>
        <taxon>Hymenobacter</taxon>
    </lineage>
</organism>
<dbReference type="AlphaFoldDB" id="W8EY81"/>
<proteinExistence type="predicted"/>
<dbReference type="GO" id="GO:0015074">
    <property type="term" value="P:DNA integration"/>
    <property type="evidence" value="ECO:0007669"/>
    <property type="project" value="InterPro"/>
</dbReference>
<evidence type="ECO:0000313" key="2">
    <source>
        <dbReference type="EMBL" id="AHJ95326.1"/>
    </source>
</evidence>
<dbReference type="Proteomes" id="UP000019423">
    <property type="component" value="Plasmid pHsw2"/>
</dbReference>
<protein>
    <recommendedName>
        <fullName evidence="1">Integrase catalytic domain-containing protein</fullName>
    </recommendedName>
</protein>
<dbReference type="EMBL" id="CP007143">
    <property type="protein sequence ID" value="AHJ95326.1"/>
    <property type="molecule type" value="Genomic_DNA"/>
</dbReference>
<accession>W8EY81</accession>
<keyword evidence="3" id="KW-1185">Reference proteome</keyword>
<dbReference type="KEGG" id="hsw:Hsw_PB0036"/>
<gene>
    <name evidence="2" type="ORF">Hsw_PB0036</name>
</gene>
<dbReference type="Pfam" id="PF13683">
    <property type="entry name" value="rve_3"/>
    <property type="match status" value="1"/>
</dbReference>
<dbReference type="InterPro" id="IPR001584">
    <property type="entry name" value="Integrase_cat-core"/>
</dbReference>
<keyword evidence="2" id="KW-0614">Plasmid</keyword>
<geneLocation type="plasmid" evidence="2 3">
    <name>pHsw2</name>
</geneLocation>
<evidence type="ECO:0000313" key="3">
    <source>
        <dbReference type="Proteomes" id="UP000019423"/>
    </source>
</evidence>
<sequence>MDTRDLAPVLLALSNLVEQINHRLSHDNPPVHLHFRAAKRGSLTINLDLQTTTTPVDATPLFAGTDTSTLSRILDILWDGGHTLGLFQLLKFLGGQAPQETERTSMSSVQVTNAFGSTVRTSPLVLQLATDARVKTELLDGGSFPGLAEARLELAHYVAYYNGERRRSALAYRSPDYFQTHLQPTSEKCPA</sequence>